<reference evidence="5" key="1">
    <citation type="journal article" date="2019" name="Int. J. Syst. Evol. Microbiol.">
        <title>The Global Catalogue of Microorganisms (GCM) 10K type strain sequencing project: providing services to taxonomists for standard genome sequencing and annotation.</title>
        <authorList>
            <consortium name="The Broad Institute Genomics Platform"/>
            <consortium name="The Broad Institute Genome Sequencing Center for Infectious Disease"/>
            <person name="Wu L."/>
            <person name="Ma J."/>
        </authorList>
    </citation>
    <scope>NUCLEOTIDE SEQUENCE [LARGE SCALE GENOMIC DNA]</scope>
    <source>
        <strain evidence="5">KACC 14249</strain>
    </source>
</reference>
<dbReference type="EMBL" id="JBHSRD010000003">
    <property type="protein sequence ID" value="MFC6007278.1"/>
    <property type="molecule type" value="Genomic_DNA"/>
</dbReference>
<dbReference type="RefSeq" id="WP_345716083.1">
    <property type="nucleotide sequence ID" value="NZ_BAABFP010000004.1"/>
</dbReference>
<evidence type="ECO:0000313" key="4">
    <source>
        <dbReference type="EMBL" id="MFC6007278.1"/>
    </source>
</evidence>
<feature type="chain" id="PRO_5047068537" evidence="3">
    <location>
        <begin position="36"/>
        <end position="247"/>
    </location>
</feature>
<evidence type="ECO:0000313" key="5">
    <source>
        <dbReference type="Proteomes" id="UP001596189"/>
    </source>
</evidence>
<comment type="caution">
    <text evidence="4">The sequence shown here is derived from an EMBL/GenBank/DDBJ whole genome shotgun (WGS) entry which is preliminary data.</text>
</comment>
<dbReference type="Proteomes" id="UP001596189">
    <property type="component" value="Unassembled WGS sequence"/>
</dbReference>
<organism evidence="4 5">
    <name type="scientific">Angustibacter luteus</name>
    <dbReference type="NCBI Taxonomy" id="658456"/>
    <lineage>
        <taxon>Bacteria</taxon>
        <taxon>Bacillati</taxon>
        <taxon>Actinomycetota</taxon>
        <taxon>Actinomycetes</taxon>
        <taxon>Kineosporiales</taxon>
        <taxon>Kineosporiaceae</taxon>
    </lineage>
</organism>
<evidence type="ECO:0000256" key="1">
    <source>
        <dbReference type="ARBA" id="ARBA00009108"/>
    </source>
</evidence>
<accession>A0ABW1JF74</accession>
<dbReference type="InterPro" id="IPR010273">
    <property type="entry name" value="DUF881"/>
</dbReference>
<evidence type="ECO:0000256" key="3">
    <source>
        <dbReference type="SAM" id="SignalP"/>
    </source>
</evidence>
<dbReference type="PANTHER" id="PTHR37313:SF4">
    <property type="entry name" value="CONSERVED MEMBRANE PROTEIN-RELATED"/>
    <property type="match status" value="1"/>
</dbReference>
<name>A0ABW1JF74_9ACTN</name>
<protein>
    <submittedName>
        <fullName evidence="4">DUF881 domain-containing protein</fullName>
    </submittedName>
</protein>
<keyword evidence="3" id="KW-0732">Signal</keyword>
<comment type="similarity">
    <text evidence="1">Belongs to the UPF0749 family.</text>
</comment>
<feature type="signal peptide" evidence="3">
    <location>
        <begin position="1"/>
        <end position="35"/>
    </location>
</feature>
<dbReference type="Pfam" id="PF05949">
    <property type="entry name" value="DUF881"/>
    <property type="match status" value="1"/>
</dbReference>
<evidence type="ECO:0000256" key="2">
    <source>
        <dbReference type="SAM" id="Coils"/>
    </source>
</evidence>
<gene>
    <name evidence="4" type="ORF">ACFQDO_09070</name>
</gene>
<feature type="coiled-coil region" evidence="2">
    <location>
        <begin position="52"/>
        <end position="79"/>
    </location>
</feature>
<keyword evidence="2" id="KW-0175">Coiled coil</keyword>
<proteinExistence type="inferred from homology"/>
<keyword evidence="5" id="KW-1185">Reference proteome</keyword>
<dbReference type="Gene3D" id="3.30.70.1880">
    <property type="entry name" value="Protein of unknown function DUF881"/>
    <property type="match status" value="1"/>
</dbReference>
<dbReference type="PANTHER" id="PTHR37313">
    <property type="entry name" value="UPF0749 PROTEIN RV1825"/>
    <property type="match status" value="1"/>
</dbReference>
<sequence length="247" mass="26911">MFTRLRQLRLTRWGVAAPVVFAMAGLLATTSAATARGTDLRAEGRTNTADLVREQEHRAQVQENQVAQLRAQVQELSRAGAPSGSQLESLTKQVVALGQAAGTRPVRGRALRVSLDDAPHSDQVPDGFEPDDLVVHQQDVQAVVNTLWAAGAEAMMLMDQRVISTSAVRCVGNVLILQDRVYSPPYKITAIGDPAKMERALEDSEQLQIYRQYVDAVGLGYKVERLGLTKLPGYDGSLLLEHATAIR</sequence>